<dbReference type="EC" id="2.3.1.47" evidence="6"/>
<gene>
    <name evidence="6" type="primary">bioF_2</name>
    <name evidence="6" type="ORF">M832_06110</name>
</gene>
<dbReference type="KEGG" id="cav:M832_06110"/>
<feature type="domain" description="Aminotransferase class I/classII large" evidence="5">
    <location>
        <begin position="10"/>
        <end position="345"/>
    </location>
</feature>
<dbReference type="PANTHER" id="PTHR13693">
    <property type="entry name" value="CLASS II AMINOTRANSFERASE/8-AMINO-7-OXONONANOATE SYNTHASE"/>
    <property type="match status" value="1"/>
</dbReference>
<proteinExistence type="inferred from homology"/>
<name>W8JMF5_9CHLA</name>
<sequence>MFMINTSSIDFITNDFLGFARSNKLINDVEQRYRLYCKEFPHAQLGACGSRATLGSSPILNDLEEKISRFHDVEAAFVINSGSMANLGLCYHITENTDMIFWDEGVHISVHSSLRVISGNHKSFPNNDLHTLESLLLAHRSASSGRIFIFVCSVYSCLGTIAPLEELLILASRYNAFLIVDEAHALGLFGEDGRGLCHQWGYENFYAVLVTYGKAMGAVGAAILSSIEVKADLMNKVPLLRYTTTMAPHTLLTIGTAYDHLPIEGVLARSRLMELQAYFTKHCDIHVLGGGVPMFFPDHIMELLISELRVANVHVGKIHFVKRPCIRINFHAYNTESEVDILVNTLNSCLEKCGYGIHVDSKFNFRR</sequence>
<dbReference type="Gene3D" id="3.40.640.10">
    <property type="entry name" value="Type I PLP-dependent aspartate aminotransferase-like (Major domain)"/>
    <property type="match status" value="1"/>
</dbReference>
<evidence type="ECO:0000313" key="7">
    <source>
        <dbReference type="Proteomes" id="UP000019433"/>
    </source>
</evidence>
<dbReference type="NCBIfam" id="NF004608">
    <property type="entry name" value="PRK05937.1"/>
    <property type="match status" value="1"/>
</dbReference>
<evidence type="ECO:0000256" key="4">
    <source>
        <dbReference type="ARBA" id="ARBA00022898"/>
    </source>
</evidence>
<dbReference type="AlphaFoldDB" id="W8JMF5"/>
<comment type="cofactor">
    <cofactor evidence="1">
        <name>pyridoxal 5'-phosphate</name>
        <dbReference type="ChEBI" id="CHEBI:597326"/>
    </cofactor>
</comment>
<dbReference type="InterPro" id="IPR015422">
    <property type="entry name" value="PyrdxlP-dep_Trfase_small"/>
</dbReference>
<dbReference type="Pfam" id="PF00155">
    <property type="entry name" value="Aminotran_1_2"/>
    <property type="match status" value="1"/>
</dbReference>
<reference evidence="6 7" key="1">
    <citation type="journal article" date="2014" name="Syst. Appl. Microbiol.">
        <title>Evidence for the existence of two new members of the family Chlamydiaceae and proposal of Chlamydia avium sp. nov. and Chlamydia gallinacea sp. nov.</title>
        <authorList>
            <person name="Sachse K."/>
            <person name="Laroucau K."/>
            <person name="Riege K."/>
            <person name="Wehner S."/>
            <person name="Dilcher M."/>
            <person name="Creasy H.H."/>
            <person name="Weidmann M."/>
            <person name="Myers G."/>
            <person name="Vorimore F."/>
            <person name="Vicari N."/>
            <person name="Magnino S."/>
            <person name="Liebler-Tenorio E."/>
            <person name="Ruettger A."/>
            <person name="Bavoil P.M."/>
            <person name="Hufert F.T."/>
            <person name="Rossello-Mora R."/>
            <person name="Marz M."/>
        </authorList>
    </citation>
    <scope>NUCLEOTIDE SEQUENCE [LARGE SCALE GENOMIC DNA]</scope>
    <source>
        <strain evidence="6 7">10DC88</strain>
    </source>
</reference>
<dbReference type="SUPFAM" id="SSF53383">
    <property type="entry name" value="PLP-dependent transferases"/>
    <property type="match status" value="1"/>
</dbReference>
<dbReference type="HOGENOM" id="CLU_015846_11_2_0"/>
<dbReference type="Gene3D" id="3.90.1150.10">
    <property type="entry name" value="Aspartate Aminotransferase, domain 1"/>
    <property type="match status" value="1"/>
</dbReference>
<protein>
    <submittedName>
        <fullName evidence="6">8-amino-7-oxononanoate synthase</fullName>
        <ecNumber evidence="6">2.3.1.47</ecNumber>
    </submittedName>
</protein>
<evidence type="ECO:0000256" key="3">
    <source>
        <dbReference type="ARBA" id="ARBA00022679"/>
    </source>
</evidence>
<dbReference type="EMBL" id="CP006571">
    <property type="protein sequence ID" value="AHK63474.1"/>
    <property type="molecule type" value="Genomic_DNA"/>
</dbReference>
<accession>W8JMF5</accession>
<evidence type="ECO:0000259" key="5">
    <source>
        <dbReference type="Pfam" id="PF00155"/>
    </source>
</evidence>
<dbReference type="GO" id="GO:0008710">
    <property type="term" value="F:8-amino-7-oxononanoate synthase activity"/>
    <property type="evidence" value="ECO:0007669"/>
    <property type="project" value="UniProtKB-EC"/>
</dbReference>
<keyword evidence="3 6" id="KW-0808">Transferase</keyword>
<dbReference type="Proteomes" id="UP000019433">
    <property type="component" value="Chromosome"/>
</dbReference>
<comment type="similarity">
    <text evidence="2">Belongs to the class-II pyridoxal-phosphate-dependent aminotransferase family. BioF subfamily.</text>
</comment>
<dbReference type="InterPro" id="IPR015424">
    <property type="entry name" value="PyrdxlP-dep_Trfase"/>
</dbReference>
<dbReference type="PANTHER" id="PTHR13693:SF77">
    <property type="entry name" value="8-AMINO-7-OXONONANOATE SYNTHASE"/>
    <property type="match status" value="1"/>
</dbReference>
<evidence type="ECO:0000256" key="1">
    <source>
        <dbReference type="ARBA" id="ARBA00001933"/>
    </source>
</evidence>
<evidence type="ECO:0000313" key="6">
    <source>
        <dbReference type="EMBL" id="AHK63474.1"/>
    </source>
</evidence>
<keyword evidence="6" id="KW-0012">Acyltransferase</keyword>
<dbReference type="STRING" id="1229831.M832_06110"/>
<keyword evidence="4" id="KW-0663">Pyridoxal phosphate</keyword>
<dbReference type="InterPro" id="IPR004839">
    <property type="entry name" value="Aminotransferase_I/II_large"/>
</dbReference>
<evidence type="ECO:0000256" key="2">
    <source>
        <dbReference type="ARBA" id="ARBA00010008"/>
    </source>
</evidence>
<dbReference type="GO" id="GO:0030170">
    <property type="term" value="F:pyridoxal phosphate binding"/>
    <property type="evidence" value="ECO:0007669"/>
    <property type="project" value="InterPro"/>
</dbReference>
<organism evidence="6 7">
    <name type="scientific">Chlamydia avium 10DC88</name>
    <dbReference type="NCBI Taxonomy" id="1229831"/>
    <lineage>
        <taxon>Bacteria</taxon>
        <taxon>Pseudomonadati</taxon>
        <taxon>Chlamydiota</taxon>
        <taxon>Chlamydiia</taxon>
        <taxon>Chlamydiales</taxon>
        <taxon>Chlamydiaceae</taxon>
        <taxon>Chlamydia/Chlamydophila group</taxon>
        <taxon>Chlamydia</taxon>
    </lineage>
</organism>
<dbReference type="InterPro" id="IPR050087">
    <property type="entry name" value="AON_synthase_class-II"/>
</dbReference>
<dbReference type="InterPro" id="IPR015421">
    <property type="entry name" value="PyrdxlP-dep_Trfase_major"/>
</dbReference>
<dbReference type="eggNOG" id="COG0156">
    <property type="taxonomic scope" value="Bacteria"/>
</dbReference>